<proteinExistence type="predicted"/>
<organism evidence="8 9">
    <name type="scientific">Gossypium australe</name>
    <dbReference type="NCBI Taxonomy" id="47621"/>
    <lineage>
        <taxon>Eukaryota</taxon>
        <taxon>Viridiplantae</taxon>
        <taxon>Streptophyta</taxon>
        <taxon>Embryophyta</taxon>
        <taxon>Tracheophyta</taxon>
        <taxon>Spermatophyta</taxon>
        <taxon>Magnoliopsida</taxon>
        <taxon>eudicotyledons</taxon>
        <taxon>Gunneridae</taxon>
        <taxon>Pentapetalae</taxon>
        <taxon>rosids</taxon>
        <taxon>malvids</taxon>
        <taxon>Malvales</taxon>
        <taxon>Malvaceae</taxon>
        <taxon>Malvoideae</taxon>
        <taxon>Gossypium</taxon>
    </lineage>
</organism>
<dbReference type="PANTHER" id="PTHR34072:SF57">
    <property type="entry name" value="RNA-DIRECTED DNA POLYMERASE"/>
    <property type="match status" value="1"/>
</dbReference>
<reference evidence="9" key="1">
    <citation type="journal article" date="2019" name="Plant Biotechnol. J.">
        <title>Genome sequencing of the Australian wild diploid species Gossypium australe highlights disease resistance and delayed gland morphogenesis.</title>
        <authorList>
            <person name="Cai Y."/>
            <person name="Cai X."/>
            <person name="Wang Q."/>
            <person name="Wang P."/>
            <person name="Zhang Y."/>
            <person name="Cai C."/>
            <person name="Xu Y."/>
            <person name="Wang K."/>
            <person name="Zhou Z."/>
            <person name="Wang C."/>
            <person name="Geng S."/>
            <person name="Li B."/>
            <person name="Dong Q."/>
            <person name="Hou Y."/>
            <person name="Wang H."/>
            <person name="Ai P."/>
            <person name="Liu Z."/>
            <person name="Yi F."/>
            <person name="Sun M."/>
            <person name="An G."/>
            <person name="Cheng J."/>
            <person name="Zhang Y."/>
            <person name="Shi Q."/>
            <person name="Xie Y."/>
            <person name="Shi X."/>
            <person name="Chang Y."/>
            <person name="Huang F."/>
            <person name="Chen Y."/>
            <person name="Hong S."/>
            <person name="Mi L."/>
            <person name="Sun Q."/>
            <person name="Zhang L."/>
            <person name="Zhou B."/>
            <person name="Peng R."/>
            <person name="Zhang X."/>
            <person name="Liu F."/>
        </authorList>
    </citation>
    <scope>NUCLEOTIDE SEQUENCE [LARGE SCALE GENOMIC DNA]</scope>
    <source>
        <strain evidence="9">cv. PA1801</strain>
    </source>
</reference>
<keyword evidence="4" id="KW-0255">Endonuclease</keyword>
<keyword evidence="6" id="KW-0695">RNA-directed DNA polymerase</keyword>
<dbReference type="GO" id="GO:0016787">
    <property type="term" value="F:hydrolase activity"/>
    <property type="evidence" value="ECO:0007669"/>
    <property type="project" value="UniProtKB-KW"/>
</dbReference>
<dbReference type="Gene3D" id="3.30.70.270">
    <property type="match status" value="1"/>
</dbReference>
<name>A0A5B6VNG8_9ROSI</name>
<gene>
    <name evidence="8" type="ORF">EPI10_016406</name>
</gene>
<keyword evidence="3" id="KW-0540">Nuclease</keyword>
<comment type="caution">
    <text evidence="8">The sequence shown here is derived from an EMBL/GenBank/DDBJ whole genome shotgun (WGS) entry which is preliminary data.</text>
</comment>
<keyword evidence="2" id="KW-0548">Nucleotidyltransferase</keyword>
<dbReference type="SUPFAM" id="SSF56672">
    <property type="entry name" value="DNA/RNA polymerases"/>
    <property type="match status" value="1"/>
</dbReference>
<dbReference type="GO" id="GO:0003964">
    <property type="term" value="F:RNA-directed DNA polymerase activity"/>
    <property type="evidence" value="ECO:0007669"/>
    <property type="project" value="UniProtKB-KW"/>
</dbReference>
<dbReference type="GO" id="GO:0004519">
    <property type="term" value="F:endonuclease activity"/>
    <property type="evidence" value="ECO:0007669"/>
    <property type="project" value="UniProtKB-KW"/>
</dbReference>
<feature type="domain" description="Reverse transcriptase RNase H-like" evidence="7">
    <location>
        <begin position="108"/>
        <end position="200"/>
    </location>
</feature>
<evidence type="ECO:0000256" key="6">
    <source>
        <dbReference type="ARBA" id="ARBA00022918"/>
    </source>
</evidence>
<dbReference type="InterPro" id="IPR043128">
    <property type="entry name" value="Rev_trsase/Diguanyl_cyclase"/>
</dbReference>
<evidence type="ECO:0000256" key="2">
    <source>
        <dbReference type="ARBA" id="ARBA00022695"/>
    </source>
</evidence>
<evidence type="ECO:0000313" key="8">
    <source>
        <dbReference type="EMBL" id="KAA3470721.1"/>
    </source>
</evidence>
<accession>A0A5B6VNG8</accession>
<dbReference type="OrthoDB" id="1000214at2759"/>
<evidence type="ECO:0000259" key="7">
    <source>
        <dbReference type="Pfam" id="PF17917"/>
    </source>
</evidence>
<evidence type="ECO:0000256" key="3">
    <source>
        <dbReference type="ARBA" id="ARBA00022722"/>
    </source>
</evidence>
<keyword evidence="1" id="KW-0808">Transferase</keyword>
<dbReference type="AlphaFoldDB" id="A0A5B6VNG8"/>
<dbReference type="Proteomes" id="UP000325315">
    <property type="component" value="Unassembled WGS sequence"/>
</dbReference>
<dbReference type="CDD" id="cd09274">
    <property type="entry name" value="RNase_HI_RT_Ty3"/>
    <property type="match status" value="1"/>
</dbReference>
<dbReference type="PANTHER" id="PTHR34072">
    <property type="entry name" value="ENZYMATIC POLYPROTEIN-RELATED"/>
    <property type="match status" value="1"/>
</dbReference>
<evidence type="ECO:0000256" key="1">
    <source>
        <dbReference type="ARBA" id="ARBA00022679"/>
    </source>
</evidence>
<dbReference type="Pfam" id="PF17917">
    <property type="entry name" value="RT_RNaseH"/>
    <property type="match status" value="1"/>
</dbReference>
<evidence type="ECO:0000256" key="5">
    <source>
        <dbReference type="ARBA" id="ARBA00022801"/>
    </source>
</evidence>
<dbReference type="InterPro" id="IPR041373">
    <property type="entry name" value="RT_RNaseH"/>
</dbReference>
<dbReference type="InterPro" id="IPR043502">
    <property type="entry name" value="DNA/RNA_pol_sf"/>
</dbReference>
<sequence length="201" mass="23455">MITVFSDMVENFLEVFMDDLSVFGMDKEKIEVIKKLPPPTTVKGIRSFLGHTRFYKRFNKDLLKISKTLCALLEHNRPLNFDEPFLRAFEELRKQLVTAPIVIPPQWTLPFDLMCHANDFAVGVVLRKRKNKVFHAINYSSRTLIDAQLNYTITKNELLAVVFAFDKFKSYLVRTKVTVYTNHSAIKYFVTKKDSNPRLIM</sequence>
<evidence type="ECO:0000313" key="9">
    <source>
        <dbReference type="Proteomes" id="UP000325315"/>
    </source>
</evidence>
<evidence type="ECO:0000256" key="4">
    <source>
        <dbReference type="ARBA" id="ARBA00022759"/>
    </source>
</evidence>
<keyword evidence="9" id="KW-1185">Reference proteome</keyword>
<keyword evidence="5" id="KW-0378">Hydrolase</keyword>
<protein>
    <submittedName>
        <fullName evidence="8">DNA/RNA polymerases superfamily protein</fullName>
    </submittedName>
</protein>
<dbReference type="EMBL" id="SMMG02000006">
    <property type="protein sequence ID" value="KAA3470721.1"/>
    <property type="molecule type" value="Genomic_DNA"/>
</dbReference>